<evidence type="ECO:0000313" key="3">
    <source>
        <dbReference type="Proteomes" id="UP000275256"/>
    </source>
</evidence>
<protein>
    <recommendedName>
        <fullName evidence="4">Antitermination protein NusB</fullName>
    </recommendedName>
</protein>
<evidence type="ECO:0000313" key="2">
    <source>
        <dbReference type="EMBL" id="RMB60128.1"/>
    </source>
</evidence>
<evidence type="ECO:0008006" key="4">
    <source>
        <dbReference type="Google" id="ProtNLM"/>
    </source>
</evidence>
<reference evidence="2 3" key="1">
    <citation type="submission" date="2018-10" db="EMBL/GenBank/DDBJ databases">
        <title>Tessaracoccus antarcticuss sp. nov., isolated from sediment.</title>
        <authorList>
            <person name="Zhou L.Y."/>
            <person name="Du Z.J."/>
        </authorList>
    </citation>
    <scope>NUCLEOTIDE SEQUENCE [LARGE SCALE GENOMIC DNA]</scope>
    <source>
        <strain evidence="2 3">JDX10</strain>
    </source>
</reference>
<keyword evidence="1" id="KW-0812">Transmembrane</keyword>
<sequence>MLRAMYDTSMEVTSWSAGGGGWFTLVLINAALAEQKNGSRLNWFLVPLLLGPLATLLIVAMRPPE</sequence>
<feature type="transmembrane region" description="Helical" evidence="1">
    <location>
        <begin position="43"/>
        <end position="61"/>
    </location>
</feature>
<keyword evidence="1" id="KW-0472">Membrane</keyword>
<dbReference type="EMBL" id="REFW01000002">
    <property type="protein sequence ID" value="RMB60128.1"/>
    <property type="molecule type" value="Genomic_DNA"/>
</dbReference>
<organism evidence="2 3">
    <name type="scientific">Tessaracoccus antarcticus</name>
    <dbReference type="NCBI Taxonomy" id="2479848"/>
    <lineage>
        <taxon>Bacteria</taxon>
        <taxon>Bacillati</taxon>
        <taxon>Actinomycetota</taxon>
        <taxon>Actinomycetes</taxon>
        <taxon>Propionibacteriales</taxon>
        <taxon>Propionibacteriaceae</taxon>
        <taxon>Tessaracoccus</taxon>
    </lineage>
</organism>
<accession>A0A3M0G6I6</accession>
<dbReference type="Proteomes" id="UP000275256">
    <property type="component" value="Unassembled WGS sequence"/>
</dbReference>
<comment type="caution">
    <text evidence="2">The sequence shown here is derived from an EMBL/GenBank/DDBJ whole genome shotgun (WGS) entry which is preliminary data.</text>
</comment>
<keyword evidence="1" id="KW-1133">Transmembrane helix</keyword>
<name>A0A3M0G6I6_9ACTN</name>
<dbReference type="AlphaFoldDB" id="A0A3M0G6I6"/>
<evidence type="ECO:0000256" key="1">
    <source>
        <dbReference type="SAM" id="Phobius"/>
    </source>
</evidence>
<proteinExistence type="predicted"/>
<keyword evidence="3" id="KW-1185">Reference proteome</keyword>
<gene>
    <name evidence="2" type="ORF">EAX62_10560</name>
</gene>